<reference evidence="2 3" key="1">
    <citation type="submission" date="2021-06" db="EMBL/GenBank/DDBJ databases">
        <title>Sphingomonas sp. XMGL2, whole genome shotgun sequencing project.</title>
        <authorList>
            <person name="Zhao G."/>
            <person name="Shen L."/>
        </authorList>
    </citation>
    <scope>NUCLEOTIDE SEQUENCE [LARGE SCALE GENOMIC DNA]</scope>
    <source>
        <strain evidence="2 3">XMGL2</strain>
    </source>
</reference>
<evidence type="ECO:0000313" key="3">
    <source>
        <dbReference type="Proteomes" id="UP000776276"/>
    </source>
</evidence>
<dbReference type="PROSITE" id="PS51257">
    <property type="entry name" value="PROKAR_LIPOPROTEIN"/>
    <property type="match status" value="1"/>
</dbReference>
<dbReference type="Proteomes" id="UP000776276">
    <property type="component" value="Unassembled WGS sequence"/>
</dbReference>
<feature type="chain" id="PRO_5046858746" evidence="1">
    <location>
        <begin position="17"/>
        <end position="166"/>
    </location>
</feature>
<name>A0ABS6BDE5_9SPHN</name>
<evidence type="ECO:0000313" key="2">
    <source>
        <dbReference type="EMBL" id="MBU3076338.1"/>
    </source>
</evidence>
<keyword evidence="1" id="KW-0732">Signal</keyword>
<keyword evidence="3" id="KW-1185">Reference proteome</keyword>
<sequence length="166" mass="16938">MSALRPVLLLAAVALAGCAGSSEPFPSLSPRPIEKLDVASAPQTEAPPPAATDPAADSAARTALAAAEAGDRAFTELLDTVAPVIRAGAAREAGSEPWLDAQQALSRLQAARLATSDALQTLDDQRMARGYAAPDPALESAYARAAALEAAQAEKYAAMNALFAAR</sequence>
<dbReference type="EMBL" id="JAHKRT010000001">
    <property type="protein sequence ID" value="MBU3076338.1"/>
    <property type="molecule type" value="Genomic_DNA"/>
</dbReference>
<evidence type="ECO:0000256" key="1">
    <source>
        <dbReference type="SAM" id="SignalP"/>
    </source>
</evidence>
<gene>
    <name evidence="2" type="ORF">KOF26_00545</name>
</gene>
<organism evidence="2 3">
    <name type="scientific">Sphingomonas quercus</name>
    <dbReference type="NCBI Taxonomy" id="2842451"/>
    <lineage>
        <taxon>Bacteria</taxon>
        <taxon>Pseudomonadati</taxon>
        <taxon>Pseudomonadota</taxon>
        <taxon>Alphaproteobacteria</taxon>
        <taxon>Sphingomonadales</taxon>
        <taxon>Sphingomonadaceae</taxon>
        <taxon>Sphingomonas</taxon>
    </lineage>
</organism>
<feature type="signal peptide" evidence="1">
    <location>
        <begin position="1"/>
        <end position="16"/>
    </location>
</feature>
<dbReference type="RefSeq" id="WP_216318335.1">
    <property type="nucleotide sequence ID" value="NZ_JAHKRT010000001.1"/>
</dbReference>
<comment type="caution">
    <text evidence="2">The sequence shown here is derived from an EMBL/GenBank/DDBJ whole genome shotgun (WGS) entry which is preliminary data.</text>
</comment>
<accession>A0ABS6BDE5</accession>
<protein>
    <submittedName>
        <fullName evidence="2">Uncharacterized protein</fullName>
    </submittedName>
</protein>
<proteinExistence type="predicted"/>